<dbReference type="AlphaFoldDB" id="A0A919KBC3"/>
<protein>
    <recommendedName>
        <fullName evidence="4">DUF4192 domain-containing protein</fullName>
    </recommendedName>
</protein>
<dbReference type="Pfam" id="PF13830">
    <property type="entry name" value="DUF4192"/>
    <property type="match status" value="1"/>
</dbReference>
<gene>
    <name evidence="2" type="ORF">Ari01nite_94680</name>
</gene>
<organism evidence="2 3">
    <name type="scientific">Paractinoplanes rishiriensis</name>
    <dbReference type="NCBI Taxonomy" id="1050105"/>
    <lineage>
        <taxon>Bacteria</taxon>
        <taxon>Bacillati</taxon>
        <taxon>Actinomycetota</taxon>
        <taxon>Actinomycetes</taxon>
        <taxon>Micromonosporales</taxon>
        <taxon>Micromonosporaceae</taxon>
        <taxon>Paractinoplanes</taxon>
    </lineage>
</organism>
<reference evidence="2" key="1">
    <citation type="submission" date="2021-01" db="EMBL/GenBank/DDBJ databases">
        <title>Whole genome shotgun sequence of Actinoplanes rishiriensis NBRC 108556.</title>
        <authorList>
            <person name="Komaki H."/>
            <person name="Tamura T."/>
        </authorList>
    </citation>
    <scope>NUCLEOTIDE SEQUENCE</scope>
    <source>
        <strain evidence="2">NBRC 108556</strain>
    </source>
</reference>
<evidence type="ECO:0000313" key="3">
    <source>
        <dbReference type="Proteomes" id="UP000636960"/>
    </source>
</evidence>
<sequence length="355" mass="37129">MSHTDRPTIRVTTVRDLLALIPFLLRFQPEDSLVVIVLGRDGIAFTARIALAGPGPVSPALHAVWATIAEKVAALRDGSVVLIGYGTADRVQAAVDTGTVVLRRAGIPISEVLRVADGHYWHLDRPNMVDGVAFDPTASPVAAAAVYAGLVAVPSRDAVAAALAPIAGAARERMSTATADACAFLLELLDAARPDTGNSDTDHSKTGSSGDLDEDPDSVLDTPLGLALQRGARIYLTRAQDSYRTGRPVDDDTAAVLTVLLVLPSLRDYAARLTNTEPWQQQMWTDLIRRAEPAFTAGPAALLALCALRCGDGALADIAVRRALDADPDDRLAQLLACAVAAGIGPDTVAALLAA</sequence>
<dbReference type="RefSeq" id="WP_203790995.1">
    <property type="nucleotide sequence ID" value="NZ_BOMV01000116.1"/>
</dbReference>
<evidence type="ECO:0000256" key="1">
    <source>
        <dbReference type="SAM" id="MobiDB-lite"/>
    </source>
</evidence>
<accession>A0A919KBC3</accession>
<keyword evidence="3" id="KW-1185">Reference proteome</keyword>
<dbReference type="EMBL" id="BOMV01000116">
    <property type="protein sequence ID" value="GIF02004.1"/>
    <property type="molecule type" value="Genomic_DNA"/>
</dbReference>
<comment type="caution">
    <text evidence="2">The sequence shown here is derived from an EMBL/GenBank/DDBJ whole genome shotgun (WGS) entry which is preliminary data.</text>
</comment>
<feature type="region of interest" description="Disordered" evidence="1">
    <location>
        <begin position="195"/>
        <end position="218"/>
    </location>
</feature>
<proteinExistence type="predicted"/>
<evidence type="ECO:0000313" key="2">
    <source>
        <dbReference type="EMBL" id="GIF02004.1"/>
    </source>
</evidence>
<evidence type="ECO:0008006" key="4">
    <source>
        <dbReference type="Google" id="ProtNLM"/>
    </source>
</evidence>
<dbReference type="InterPro" id="IPR025447">
    <property type="entry name" value="DUF4192"/>
</dbReference>
<name>A0A919KBC3_9ACTN</name>
<dbReference type="Proteomes" id="UP000636960">
    <property type="component" value="Unassembled WGS sequence"/>
</dbReference>